<evidence type="ECO:0000256" key="1">
    <source>
        <dbReference type="ARBA" id="ARBA00009437"/>
    </source>
</evidence>
<keyword evidence="2" id="KW-0805">Transcription regulation</keyword>
<dbReference type="Gene3D" id="1.10.10.10">
    <property type="entry name" value="Winged helix-like DNA-binding domain superfamily/Winged helix DNA-binding domain"/>
    <property type="match status" value="1"/>
</dbReference>
<dbReference type="InterPro" id="IPR050950">
    <property type="entry name" value="HTH-type_LysR_regulators"/>
</dbReference>
<dbReference type="Gene3D" id="3.40.190.290">
    <property type="match status" value="1"/>
</dbReference>
<dbReference type="PROSITE" id="PS50931">
    <property type="entry name" value="HTH_LYSR"/>
    <property type="match status" value="1"/>
</dbReference>
<dbReference type="PANTHER" id="PTHR30419:SF8">
    <property type="entry name" value="NITROGEN ASSIMILATION TRANSCRIPTIONAL ACTIVATOR-RELATED"/>
    <property type="match status" value="1"/>
</dbReference>
<protein>
    <submittedName>
        <fullName evidence="6">Putative transcriptional regulator</fullName>
    </submittedName>
</protein>
<evidence type="ECO:0000313" key="7">
    <source>
        <dbReference type="Proteomes" id="UP000025047"/>
    </source>
</evidence>
<dbReference type="InterPro" id="IPR000847">
    <property type="entry name" value="LysR_HTH_N"/>
</dbReference>
<name>A0A017HE33_9RHOB</name>
<proteinExistence type="inferred from homology"/>
<dbReference type="GO" id="GO:0003700">
    <property type="term" value="F:DNA-binding transcription factor activity"/>
    <property type="evidence" value="ECO:0007669"/>
    <property type="project" value="InterPro"/>
</dbReference>
<sequence>MINLTAGQYFLHVARFKSIRLAAERLHVSPSAISRQIVKLEHEFGGQLLDRRAEGVELTEAGKLLVDHLAVVFNRIEVAKGDIADLYDLKAGTVSIATVEGITDPFLSAHITGFRARHPGVEFRVRIRGRERVLEAVEQHLSQIGFVYDHYTHEGIETVGQWRQPLLALAPPKHPLADGRKLRLDDLAQEPCVMPDSGFGIHHLLNRAFARIGVTPRPIVVADQFHFLIRHAIRNNAIVYLPLQAVMREVTLGQLVPLNLDCNDFEHRFIYAVVRRGQHRSPACEAFIASILSVFAEGETSDAALLARLRADQA</sequence>
<comment type="caution">
    <text evidence="6">The sequence shown here is derived from an EMBL/GenBank/DDBJ whole genome shotgun (WGS) entry which is preliminary data.</text>
</comment>
<dbReference type="SUPFAM" id="SSF46785">
    <property type="entry name" value="Winged helix' DNA-binding domain"/>
    <property type="match status" value="1"/>
</dbReference>
<evidence type="ECO:0000256" key="3">
    <source>
        <dbReference type="ARBA" id="ARBA00023125"/>
    </source>
</evidence>
<dbReference type="FunFam" id="1.10.10.10:FF:000001">
    <property type="entry name" value="LysR family transcriptional regulator"/>
    <property type="match status" value="1"/>
</dbReference>
<dbReference type="STRING" id="1122180.Lokhon_01592"/>
<dbReference type="HOGENOM" id="CLU_039613_6_0_5"/>
<feature type="domain" description="HTH lysR-type" evidence="5">
    <location>
        <begin position="2"/>
        <end position="59"/>
    </location>
</feature>
<accession>A0A017HE33</accession>
<keyword evidence="3" id="KW-0238">DNA-binding</keyword>
<dbReference type="Proteomes" id="UP000025047">
    <property type="component" value="Unassembled WGS sequence"/>
</dbReference>
<organism evidence="6 7">
    <name type="scientific">Limimaricola hongkongensis DSM 17492</name>
    <dbReference type="NCBI Taxonomy" id="1122180"/>
    <lineage>
        <taxon>Bacteria</taxon>
        <taxon>Pseudomonadati</taxon>
        <taxon>Pseudomonadota</taxon>
        <taxon>Alphaproteobacteria</taxon>
        <taxon>Rhodobacterales</taxon>
        <taxon>Paracoccaceae</taxon>
        <taxon>Limimaricola</taxon>
    </lineage>
</organism>
<dbReference type="InterPro" id="IPR036388">
    <property type="entry name" value="WH-like_DNA-bd_sf"/>
</dbReference>
<dbReference type="EMBL" id="APGJ01000004">
    <property type="protein sequence ID" value="EYD72787.1"/>
    <property type="molecule type" value="Genomic_DNA"/>
</dbReference>
<evidence type="ECO:0000313" key="6">
    <source>
        <dbReference type="EMBL" id="EYD72787.1"/>
    </source>
</evidence>
<dbReference type="InterPro" id="IPR036390">
    <property type="entry name" value="WH_DNA-bd_sf"/>
</dbReference>
<evidence type="ECO:0000256" key="4">
    <source>
        <dbReference type="ARBA" id="ARBA00023163"/>
    </source>
</evidence>
<dbReference type="PATRIC" id="fig|1122180.6.peg.1568"/>
<dbReference type="Pfam" id="PF00126">
    <property type="entry name" value="HTH_1"/>
    <property type="match status" value="1"/>
</dbReference>
<dbReference type="PANTHER" id="PTHR30419">
    <property type="entry name" value="HTH-TYPE TRANSCRIPTIONAL REGULATOR YBHD"/>
    <property type="match status" value="1"/>
</dbReference>
<dbReference type="GO" id="GO:0005829">
    <property type="term" value="C:cytosol"/>
    <property type="evidence" value="ECO:0007669"/>
    <property type="project" value="TreeGrafter"/>
</dbReference>
<dbReference type="CDD" id="cd05466">
    <property type="entry name" value="PBP2_LTTR_substrate"/>
    <property type="match status" value="1"/>
</dbReference>
<keyword evidence="7" id="KW-1185">Reference proteome</keyword>
<evidence type="ECO:0000259" key="5">
    <source>
        <dbReference type="PROSITE" id="PS50931"/>
    </source>
</evidence>
<dbReference type="eggNOG" id="COG0583">
    <property type="taxonomic scope" value="Bacteria"/>
</dbReference>
<dbReference type="AlphaFoldDB" id="A0A017HE33"/>
<dbReference type="InterPro" id="IPR005119">
    <property type="entry name" value="LysR_subst-bd"/>
</dbReference>
<dbReference type="GO" id="GO:0003677">
    <property type="term" value="F:DNA binding"/>
    <property type="evidence" value="ECO:0007669"/>
    <property type="project" value="UniProtKB-KW"/>
</dbReference>
<reference evidence="6 7" key="1">
    <citation type="submission" date="2013-03" db="EMBL/GenBank/DDBJ databases">
        <authorList>
            <person name="Fiebig A."/>
            <person name="Goeker M."/>
            <person name="Klenk H.-P.P."/>
        </authorList>
    </citation>
    <scope>NUCLEOTIDE SEQUENCE [LARGE SCALE GENOMIC DNA]</scope>
    <source>
        <strain evidence="6 7">DSM 17492</strain>
    </source>
</reference>
<keyword evidence="4" id="KW-0804">Transcription</keyword>
<dbReference type="Pfam" id="PF03466">
    <property type="entry name" value="LysR_substrate"/>
    <property type="match status" value="1"/>
</dbReference>
<evidence type="ECO:0000256" key="2">
    <source>
        <dbReference type="ARBA" id="ARBA00023015"/>
    </source>
</evidence>
<dbReference type="SUPFAM" id="SSF53850">
    <property type="entry name" value="Periplasmic binding protein-like II"/>
    <property type="match status" value="1"/>
</dbReference>
<comment type="similarity">
    <text evidence="1">Belongs to the LysR transcriptional regulatory family.</text>
</comment>
<gene>
    <name evidence="6" type="ORF">Lokhon_01592</name>
</gene>